<protein>
    <recommendedName>
        <fullName evidence="2">1-phosphatidylinositol 4-kinase</fullName>
        <ecNumber evidence="2">2.7.1.67</ecNumber>
    </recommendedName>
</protein>
<keyword evidence="11" id="KW-1185">Reference proteome</keyword>
<dbReference type="GO" id="GO:0005524">
    <property type="term" value="F:ATP binding"/>
    <property type="evidence" value="ECO:0007669"/>
    <property type="project" value="UniProtKB-KW"/>
</dbReference>
<dbReference type="PANTHER" id="PTHR45800">
    <property type="entry name" value="PHOSPHATIDYLINOSITOL 4-KINASE GAMMA"/>
    <property type="match status" value="1"/>
</dbReference>
<keyword evidence="6" id="KW-0067">ATP-binding</keyword>
<dbReference type="InterPro" id="IPR044571">
    <property type="entry name" value="P4KG1-8"/>
</dbReference>
<evidence type="ECO:0000259" key="8">
    <source>
        <dbReference type="PROSITE" id="PS50053"/>
    </source>
</evidence>
<dbReference type="STRING" id="69332.A0A388L8K7"/>
<evidence type="ECO:0000256" key="5">
    <source>
        <dbReference type="ARBA" id="ARBA00022777"/>
    </source>
</evidence>
<evidence type="ECO:0000256" key="2">
    <source>
        <dbReference type="ARBA" id="ARBA00012169"/>
    </source>
</evidence>
<dbReference type="AlphaFoldDB" id="A0A388L8K7"/>
<dbReference type="PROSITE" id="PS50053">
    <property type="entry name" value="UBIQUITIN_2"/>
    <property type="match status" value="1"/>
</dbReference>
<feature type="region of interest" description="Disordered" evidence="7">
    <location>
        <begin position="280"/>
        <end position="302"/>
    </location>
</feature>
<evidence type="ECO:0000256" key="7">
    <source>
        <dbReference type="SAM" id="MobiDB-lite"/>
    </source>
</evidence>
<dbReference type="GO" id="GO:0004430">
    <property type="term" value="F:1-phosphatidylinositol 4-kinase activity"/>
    <property type="evidence" value="ECO:0007669"/>
    <property type="project" value="UniProtKB-EC"/>
</dbReference>
<evidence type="ECO:0000256" key="1">
    <source>
        <dbReference type="ARBA" id="ARBA00008941"/>
    </source>
</evidence>
<name>A0A388L8K7_CHABU</name>
<dbReference type="EC" id="2.7.1.67" evidence="2"/>
<dbReference type="Gene3D" id="3.10.20.90">
    <property type="entry name" value="Phosphatidylinositol 3-kinase Catalytic Subunit, Chain A, domain 1"/>
    <property type="match status" value="1"/>
</dbReference>
<sequence length="800" mass="86408">MPPNVGPVRVRPPTVLSEINVHPNPTQQCRAWRRQSGRRRIFVQIDNGIVLDLQLDRAERVDAVKKKVQAALCMPTSQGELIFGGQVLNRDLSEVGNNSPLFLTTGIHRSCSHPSLSSTESSTALAPSSPPSRYSPHYHQAKQASPPLSKESYGKSFEIVGGRSGVGIKRLLREVVRGVEADVAPVRATGGLGGAYFFRDRRGEPIAIVKPTDEEPLAPNNPKGYAGKALGTAGLKRYIKTGEAAVREVAAYLLDHDGFANVPKTVLVKATHSVFHVNKKDEIPGGRDDDKRIGGQGDSSPPCELISAASRWSKRAGGGGDDGAGGGEARMPVTKLASLQEYRKHDFDASDHGTSRFPVSMVHRIGILDVRIFNTDRHSGNILVRKLSREEERISRAADGFSSNFEGAESVELIPIDHGYSLPESLEATYFEWLHWPQASRPFSEEELRYIEKLDAEKDVQMLRRELPTLREACLRMLVLSTTFLKRAAAAGLTLADIGAMMSPELTGMGEEPSLLESICMSAKARADTQLRYGCLDDGGMFGAAVLNGGGDDSDFTEDDDGSFSGEHQFQFDMDNDEDDGFCLSPMTVLSPLFGNYSPSPLSSSPASMGCCGGAGKELLLSMPLMPLEEVNELERGVEVSRRLSFGGGGMERERESMAVGCGGASSLRTGSGRYGSSRGGPGMMAGARSRAGAGGAYPPGPAGYHLSRTANGSFKHRRSGRMLLDDFDGRELGDMARAGTSPAVIQTVACSNGPLLLGDMTEREWHMFMECVVELLDEAIQTRKENALQLSRHGKSCQF</sequence>
<feature type="domain" description="PI3K/PI4K catalytic" evidence="9">
    <location>
        <begin position="182"/>
        <end position="535"/>
    </location>
</feature>
<comment type="caution">
    <text evidence="10">The sequence shown here is derived from an EMBL/GenBank/DDBJ whole genome shotgun (WGS) entry which is preliminary data.</text>
</comment>
<dbReference type="InterPro" id="IPR000626">
    <property type="entry name" value="Ubiquitin-like_dom"/>
</dbReference>
<evidence type="ECO:0000256" key="4">
    <source>
        <dbReference type="ARBA" id="ARBA00022741"/>
    </source>
</evidence>
<dbReference type="Gramene" id="GBG78650">
    <property type="protein sequence ID" value="GBG78650"/>
    <property type="gene ID" value="CBR_g27876"/>
</dbReference>
<dbReference type="PANTHER" id="PTHR45800:SF11">
    <property type="entry name" value="PHOSPHATIDYLINOSITOL 3-KINASE-RELATED PROTEIN KINASE"/>
    <property type="match status" value="1"/>
</dbReference>
<dbReference type="OrthoDB" id="5839at2759"/>
<feature type="compositionally biased region" description="Low complexity" evidence="7">
    <location>
        <begin position="112"/>
        <end position="138"/>
    </location>
</feature>
<keyword evidence="5" id="KW-0418">Kinase</keyword>
<dbReference type="InterPro" id="IPR029071">
    <property type="entry name" value="Ubiquitin-like_domsf"/>
</dbReference>
<feature type="compositionally biased region" description="Basic and acidic residues" evidence="7">
    <location>
        <begin position="280"/>
        <end position="293"/>
    </location>
</feature>
<feature type="domain" description="Ubiquitin-like" evidence="8">
    <location>
        <begin position="39"/>
        <end position="93"/>
    </location>
</feature>
<proteinExistence type="inferred from homology"/>
<dbReference type="SUPFAM" id="SSF54236">
    <property type="entry name" value="Ubiquitin-like"/>
    <property type="match status" value="1"/>
</dbReference>
<dbReference type="CDD" id="cd17039">
    <property type="entry name" value="Ubl_ubiquitin_like"/>
    <property type="match status" value="1"/>
</dbReference>
<keyword evidence="4" id="KW-0547">Nucleotide-binding</keyword>
<comment type="similarity">
    <text evidence="1">Belongs to the PI3/PI4-kinase family. Type II PI4K subfamily.</text>
</comment>
<dbReference type="Proteomes" id="UP000265515">
    <property type="component" value="Unassembled WGS sequence"/>
</dbReference>
<evidence type="ECO:0000313" key="11">
    <source>
        <dbReference type="Proteomes" id="UP000265515"/>
    </source>
</evidence>
<organism evidence="10 11">
    <name type="scientific">Chara braunii</name>
    <name type="common">Braun's stonewort</name>
    <dbReference type="NCBI Taxonomy" id="69332"/>
    <lineage>
        <taxon>Eukaryota</taxon>
        <taxon>Viridiplantae</taxon>
        <taxon>Streptophyta</taxon>
        <taxon>Charophyceae</taxon>
        <taxon>Charales</taxon>
        <taxon>Characeae</taxon>
        <taxon>Chara</taxon>
    </lineage>
</organism>
<reference evidence="10 11" key="1">
    <citation type="journal article" date="2018" name="Cell">
        <title>The Chara Genome: Secondary Complexity and Implications for Plant Terrestrialization.</title>
        <authorList>
            <person name="Nishiyama T."/>
            <person name="Sakayama H."/>
            <person name="Vries J.D."/>
            <person name="Buschmann H."/>
            <person name="Saint-Marcoux D."/>
            <person name="Ullrich K.K."/>
            <person name="Haas F.B."/>
            <person name="Vanderstraeten L."/>
            <person name="Becker D."/>
            <person name="Lang D."/>
            <person name="Vosolsobe S."/>
            <person name="Rombauts S."/>
            <person name="Wilhelmsson P.K.I."/>
            <person name="Janitza P."/>
            <person name="Kern R."/>
            <person name="Heyl A."/>
            <person name="Rumpler F."/>
            <person name="Villalobos L.I.A.C."/>
            <person name="Clay J.M."/>
            <person name="Skokan R."/>
            <person name="Toyoda A."/>
            <person name="Suzuki Y."/>
            <person name="Kagoshima H."/>
            <person name="Schijlen E."/>
            <person name="Tajeshwar N."/>
            <person name="Catarino B."/>
            <person name="Hetherington A.J."/>
            <person name="Saltykova A."/>
            <person name="Bonnot C."/>
            <person name="Breuninger H."/>
            <person name="Symeonidi A."/>
            <person name="Radhakrishnan G.V."/>
            <person name="Van Nieuwerburgh F."/>
            <person name="Deforce D."/>
            <person name="Chang C."/>
            <person name="Karol K.G."/>
            <person name="Hedrich R."/>
            <person name="Ulvskov P."/>
            <person name="Glockner G."/>
            <person name="Delwiche C.F."/>
            <person name="Petrasek J."/>
            <person name="Van de Peer Y."/>
            <person name="Friml J."/>
            <person name="Beilby M."/>
            <person name="Dolan L."/>
            <person name="Kohara Y."/>
            <person name="Sugano S."/>
            <person name="Fujiyama A."/>
            <person name="Delaux P.-M."/>
            <person name="Quint M."/>
            <person name="TheiBen G."/>
            <person name="Hagemann M."/>
            <person name="Harholt J."/>
            <person name="Dunand C."/>
            <person name="Zachgo S."/>
            <person name="Langdale J."/>
            <person name="Maumus F."/>
            <person name="Straeten D.V.D."/>
            <person name="Gould S.B."/>
            <person name="Rensing S.A."/>
        </authorList>
    </citation>
    <scope>NUCLEOTIDE SEQUENCE [LARGE SCALE GENOMIC DNA]</scope>
    <source>
        <strain evidence="10 11">S276</strain>
    </source>
</reference>
<evidence type="ECO:0000256" key="3">
    <source>
        <dbReference type="ARBA" id="ARBA00022679"/>
    </source>
</evidence>
<evidence type="ECO:0000313" key="10">
    <source>
        <dbReference type="EMBL" id="GBG78650.1"/>
    </source>
</evidence>
<dbReference type="InterPro" id="IPR000403">
    <property type="entry name" value="PI3/4_kinase_cat_dom"/>
</dbReference>
<dbReference type="PROSITE" id="PS50290">
    <property type="entry name" value="PI3_4_KINASE_3"/>
    <property type="match status" value="1"/>
</dbReference>
<accession>A0A388L8K7</accession>
<keyword evidence="3" id="KW-0808">Transferase</keyword>
<evidence type="ECO:0000256" key="6">
    <source>
        <dbReference type="ARBA" id="ARBA00022840"/>
    </source>
</evidence>
<dbReference type="EMBL" id="BFEA01000300">
    <property type="protein sequence ID" value="GBG78650.1"/>
    <property type="molecule type" value="Genomic_DNA"/>
</dbReference>
<gene>
    <name evidence="10" type="ORF">CBR_g27876</name>
</gene>
<feature type="region of interest" description="Disordered" evidence="7">
    <location>
        <begin position="112"/>
        <end position="150"/>
    </location>
</feature>
<dbReference type="Pfam" id="PF00454">
    <property type="entry name" value="PI3_PI4_kinase"/>
    <property type="match status" value="1"/>
</dbReference>
<evidence type="ECO:0000259" key="9">
    <source>
        <dbReference type="PROSITE" id="PS50290"/>
    </source>
</evidence>